<dbReference type="PROSITE" id="PS50004">
    <property type="entry name" value="C2"/>
    <property type="match status" value="5"/>
</dbReference>
<organism evidence="11 12">
    <name type="scientific">Schistosoma haematobium</name>
    <name type="common">Blood fluke</name>
    <dbReference type="NCBI Taxonomy" id="6185"/>
    <lineage>
        <taxon>Eukaryota</taxon>
        <taxon>Metazoa</taxon>
        <taxon>Spiralia</taxon>
        <taxon>Lophotrochozoa</taxon>
        <taxon>Platyhelminthes</taxon>
        <taxon>Trematoda</taxon>
        <taxon>Digenea</taxon>
        <taxon>Strigeidida</taxon>
        <taxon>Schistosomatoidea</taxon>
        <taxon>Schistosomatidae</taxon>
        <taxon>Schistosoma</taxon>
    </lineage>
</organism>
<dbReference type="GO" id="GO:0046872">
    <property type="term" value="F:metal ion binding"/>
    <property type="evidence" value="ECO:0007669"/>
    <property type="project" value="UniProtKB-KW"/>
</dbReference>
<name>A0A922LSR8_SCHHA</name>
<dbReference type="PANTHER" id="PTHR12546">
    <property type="entry name" value="FER-1-LIKE"/>
    <property type="match status" value="1"/>
</dbReference>
<dbReference type="CDD" id="cd08374">
    <property type="entry name" value="C2F_Ferlin"/>
    <property type="match status" value="1"/>
</dbReference>
<dbReference type="InterPro" id="IPR037721">
    <property type="entry name" value="Ferlin"/>
</dbReference>
<dbReference type="GO" id="GO:0007009">
    <property type="term" value="P:plasma membrane organization"/>
    <property type="evidence" value="ECO:0007669"/>
    <property type="project" value="TreeGrafter"/>
</dbReference>
<evidence type="ECO:0000256" key="9">
    <source>
        <dbReference type="SAM" id="Phobius"/>
    </source>
</evidence>
<dbReference type="CTD" id="24593791"/>
<keyword evidence="5" id="KW-0106">Calcium</keyword>
<dbReference type="InterPro" id="IPR035892">
    <property type="entry name" value="C2_domain_sf"/>
</dbReference>
<dbReference type="CDD" id="cd04011">
    <property type="entry name" value="C2B_Ferlin"/>
    <property type="match status" value="1"/>
</dbReference>
<feature type="transmembrane region" description="Helical" evidence="9">
    <location>
        <begin position="2121"/>
        <end position="2141"/>
    </location>
</feature>
<keyword evidence="8" id="KW-0175">Coiled coil</keyword>
<dbReference type="SMART" id="SM01202">
    <property type="entry name" value="FerI"/>
    <property type="match status" value="1"/>
</dbReference>
<feature type="domain" description="C2" evidence="10">
    <location>
        <begin position="1632"/>
        <end position="1753"/>
    </location>
</feature>
<feature type="domain" description="C2" evidence="10">
    <location>
        <begin position="1879"/>
        <end position="2024"/>
    </location>
</feature>
<dbReference type="CDD" id="cd04017">
    <property type="entry name" value="C2D_Ferlin"/>
    <property type="match status" value="1"/>
</dbReference>
<dbReference type="Proteomes" id="UP000471633">
    <property type="component" value="Unassembled WGS sequence"/>
</dbReference>
<dbReference type="SUPFAM" id="SSF49562">
    <property type="entry name" value="C2 domain (Calcium/lipid-binding domain, CaLB)"/>
    <property type="match status" value="6"/>
</dbReference>
<evidence type="ECO:0000256" key="3">
    <source>
        <dbReference type="ARBA" id="ARBA00022723"/>
    </source>
</evidence>
<reference evidence="11" key="1">
    <citation type="journal article" date="2012" name="Nat. Genet.">
        <title>Whole-genome sequence of Schistosoma haematobium.</title>
        <authorList>
            <person name="Young N.D."/>
            <person name="Jex A.R."/>
            <person name="Li B."/>
            <person name="Liu S."/>
            <person name="Yang L."/>
            <person name="Xiong Z."/>
            <person name="Li Y."/>
            <person name="Cantacessi C."/>
            <person name="Hall R.S."/>
            <person name="Xu X."/>
            <person name="Chen F."/>
            <person name="Wu X."/>
            <person name="Zerlotini A."/>
            <person name="Oliveira G."/>
            <person name="Hofmann A."/>
            <person name="Zhang G."/>
            <person name="Fang X."/>
            <person name="Kang Y."/>
            <person name="Campbell B.E."/>
            <person name="Loukas A."/>
            <person name="Ranganathan S."/>
            <person name="Rollinson D."/>
            <person name="Rinaldi G."/>
            <person name="Brindley P.J."/>
            <person name="Yang H."/>
            <person name="Wang J."/>
            <person name="Wang J."/>
            <person name="Gasser R.B."/>
        </authorList>
    </citation>
    <scope>NUCLEOTIDE SEQUENCE</scope>
</reference>
<dbReference type="SMART" id="SM00239">
    <property type="entry name" value="C2"/>
    <property type="match status" value="5"/>
</dbReference>
<dbReference type="InterPro" id="IPR037726">
    <property type="entry name" value="C2A_Ferlin"/>
</dbReference>
<reference evidence="11" key="3">
    <citation type="submission" date="2021-06" db="EMBL/GenBank/DDBJ databases">
        <title>Chromosome-level genome assembly for S. haematobium.</title>
        <authorList>
            <person name="Stroehlein A.J."/>
        </authorList>
    </citation>
    <scope>NUCLEOTIDE SEQUENCE</scope>
</reference>
<evidence type="ECO:0000313" key="12">
    <source>
        <dbReference type="Proteomes" id="UP000471633"/>
    </source>
</evidence>
<dbReference type="GO" id="GO:0016020">
    <property type="term" value="C:membrane"/>
    <property type="evidence" value="ECO:0007669"/>
    <property type="project" value="UniProtKB-SubCell"/>
</dbReference>
<dbReference type="InterPro" id="IPR012561">
    <property type="entry name" value="Ferlin_B-domain"/>
</dbReference>
<accession>A0A922LSR8</accession>
<keyword evidence="4" id="KW-0677">Repeat</keyword>
<dbReference type="CDD" id="cd04018">
    <property type="entry name" value="C2C_Ferlin"/>
    <property type="match status" value="1"/>
</dbReference>
<dbReference type="InterPro" id="IPR012968">
    <property type="entry name" value="FerIin_dom"/>
</dbReference>
<dbReference type="Pfam" id="PF16165">
    <property type="entry name" value="Ferlin_C"/>
    <property type="match status" value="1"/>
</dbReference>
<comment type="caution">
    <text evidence="11">The sequence shown here is derived from an EMBL/GenBank/DDBJ whole genome shotgun (WGS) entry which is preliminary data.</text>
</comment>
<evidence type="ECO:0000259" key="10">
    <source>
        <dbReference type="PROSITE" id="PS50004"/>
    </source>
</evidence>
<feature type="domain" description="C2" evidence="10">
    <location>
        <begin position="363"/>
        <end position="496"/>
    </location>
</feature>
<dbReference type="Pfam" id="PF00168">
    <property type="entry name" value="C2"/>
    <property type="match status" value="5"/>
</dbReference>
<keyword evidence="3" id="KW-0479">Metal-binding</keyword>
<evidence type="ECO:0000256" key="6">
    <source>
        <dbReference type="ARBA" id="ARBA00022989"/>
    </source>
</evidence>
<gene>
    <name evidence="11" type="primary">FER1L6_1</name>
    <name evidence="11" type="ORF">MS3_00004463</name>
</gene>
<feature type="domain" description="C2" evidence="10">
    <location>
        <begin position="195"/>
        <end position="321"/>
    </location>
</feature>
<keyword evidence="6 9" id="KW-1133">Transmembrane helix</keyword>
<dbReference type="EMBL" id="AMPZ03000002">
    <property type="protein sequence ID" value="KAH9592592.1"/>
    <property type="molecule type" value="Genomic_DNA"/>
</dbReference>
<dbReference type="Pfam" id="PF22901">
    <property type="entry name" value="dsrm_Ferlin"/>
    <property type="match status" value="1"/>
</dbReference>
<dbReference type="InterPro" id="IPR037724">
    <property type="entry name" value="C2E_Ferlin"/>
</dbReference>
<dbReference type="RefSeq" id="XP_051072566.1">
    <property type="nucleotide sequence ID" value="XM_051212384.1"/>
</dbReference>
<keyword evidence="7 9" id="KW-0472">Membrane</keyword>
<evidence type="ECO:0000256" key="7">
    <source>
        <dbReference type="ARBA" id="ARBA00023136"/>
    </source>
</evidence>
<dbReference type="PANTHER" id="PTHR12546:SF60">
    <property type="entry name" value="MISFIRE, ISOFORM F"/>
    <property type="match status" value="1"/>
</dbReference>
<dbReference type="InterPro" id="IPR037722">
    <property type="entry name" value="C2C_Ferlin"/>
</dbReference>
<evidence type="ECO:0000256" key="4">
    <source>
        <dbReference type="ARBA" id="ARBA00022737"/>
    </source>
</evidence>
<dbReference type="InterPro" id="IPR032362">
    <property type="entry name" value="Ferlin_C"/>
</dbReference>
<dbReference type="InterPro" id="IPR037723">
    <property type="entry name" value="C2D_Ferlin"/>
</dbReference>
<evidence type="ECO:0000256" key="2">
    <source>
        <dbReference type="ARBA" id="ARBA00022692"/>
    </source>
</evidence>
<evidence type="ECO:0000256" key="1">
    <source>
        <dbReference type="ARBA" id="ARBA00004167"/>
    </source>
</evidence>
<dbReference type="CDD" id="cd08373">
    <property type="entry name" value="C2A_Ferlin"/>
    <property type="match status" value="1"/>
</dbReference>
<dbReference type="Pfam" id="PF08151">
    <property type="entry name" value="FerI"/>
    <property type="match status" value="1"/>
</dbReference>
<comment type="subcellular location">
    <subcellularLocation>
        <location evidence="1">Membrane</location>
        <topology evidence="1">Single-pass membrane protein</topology>
    </subcellularLocation>
</comment>
<dbReference type="InterPro" id="IPR037720">
    <property type="entry name" value="C2B_Ferlin"/>
</dbReference>
<sequence length="2154" mass="247261">MSLILDLKYLVGLTGKGDRRIKVLFREAKLNSRIATGHDSVYFGQRISWPVSRSLDDKDVLILKAYQIRKGLPDSLLGSLSINLYPLTRDVHSIFRENLVDSSNHPTGILLLFELRYQSPDSTHGDLDDDLANYPLGDTDYGLEDAEYEIHQDQPPPFSSYVELNGDFNQIIDRELALAAGDEWEVESQLSAPERKDPRIISMLGPTVYKSNQFQLGINVVEARKLVGTNINPMITVTVGKSVQKTVTKYSTNCPFYDNYFAFDFARPKISVLTEIIRIRVFNMRSHPLARLLPGKLIGEFITDVQTVYNEKDHAVLNKWAVIIDPKDPWKGPTGYVKLDMHVIEEGHQVKRIRREKPDHDEIIENHLLLPRYTGMTQKRIMLSMKVSIYQAEDLPPMNTEISNKIRKAFVGENTPNLDSYVEVSYAGHTARTKTERYNYNPIWNETIEFCDYFPTFTRTIRINVRNGGIKGELIATRLIDIRDIMCHITGRNFPHFGPSWINLYGTPRIYTYAQMLRPEVELNQALGEGVAYRGRLLLAIRSMEDEDVVRIGTSKVVASPVSETVAGKKSLYFLFACFSEASVIEKKLGVKNKPISYEISFGLYGNQLDGKRGGVELQTIELAQPNNTRERVDWCYSTTTPLNPTTDDKEYYYLNFGNKKPCLYLTGYYEDHRSRMCIPNILEKLSEELYYQIQRVKHLFIRRKITEAKNYLRTVFLTMAKKFSLAQESIKSCRDTASTTLLDREYSRRIRRDLRRMAMLMIHLSKHIHRNTLGEKIKDANALHNRLCNLSNCPQDGLPDVFISMILEHQRVGFVRIPARDIYYSAVDCERGKWSGQMATLYLRKQGREGVGPKGWRIQSQIRVYLWLGLIKDFTAYTFGLPGGYDKNIFKTPKPPNELIYLESSRFQFRCYIFIARDLIASDSSGMSDPMARVLIGPHVLQTQALYQTMSPMWDVVLYKQVTFYQNAQSVKQNLQEVIVEIFDIDPGNDLEFMGRCFCEVNVTLDGEKYKPPRLQWWPIFRGQTPGGELLAAFDLIQDDPQVPYENLPTFEELAAYTKEFDDRVILKSIPGMYLDDEDDLNKDSDDDDNDNELDTVDEFDDLIFDADSVLLLDNSNDIQINNTRRKQIKIGMAPPKLVLVRRKGDYRIPDNIRPPLQRFRMEVMFWSVWGMVRQHLLPVKRPRVVVEIGGHKLESEIINDLSKMPLFETPLKAMDIYLPVDERYWPPLVFTCFDNRILGTKITIGSHTISNARDYLVFDNDNQSSDSASTIYMDSESDSPRKLNFNFDKTDYFNENGPSLEMLTNPSMAAAATTTTTTTTMGPTPMKLNDNDLESKKSMETGLSSVELLADMNPNFQKYNLHYKLPDNAGDLDLVSMDGDNFGQINIDKKPTDALPGKAHLVTTHSGPTPEQLAAADWWTRFYVTIRSGETNFDDSRYKGEVNPLTESEDSDIEEKLEKVDVKSEKDSEEEIDMTTGTGTKLNHLNYKLKKKCWQRTHKAEKKKLTALEKRQLEIAKRRARIEKRKKNKKNLKAKIKARFIDSKGLFLKEFIDLNYDVETHEDQSWVETILVYPVALEEVPDFNGFNSPFLNLPFYKGKQLEDHASESRITGFFKGNLVIYPVNDDEPLPTEMSQLKLYKTLPIKAKFKLTVRLYVIRAIKLHPTDPNGKSDPYLIVSLGKCVINDRDDYKPKTLNPVFGKYYEFVAHLPMDSLLSIQMMDHERVGADTLIGETHIDIENRFHSAHRATCGLMPKYYAHGYCQWKDNQQPTEILAKLCEKYGIEQPVYNILENKITIGNESFFANTEIRNETGITVKSVEPLALEALHNWSLITNKDVKLVSEHVETRSLKHPDNPGLIQGRLQMWIDMFEREVAVPPPAINISPRVPAGYELRVIVWNTADVKLTDTSLFSSERSSDIYVKGWVKGVGIDDQKTDVHYRSLSGEGNFNWRFIFPFDYIKAEDRIIYPIKGTFDIEPHMIKANCELTLQVWDADIITRDNFIGSLTMRLSSLPRCAKTAKSCGLHQLEPDCPRFSMFKNRTARGWWPVTDEEDEEIVVQGKVECQLEMLNSAEAESNPAGLGREEPNGLPKPDRPDASFMKFLGPLNTLRYLVKYRLKWILIKIFVIFLVCLIVFLFLYSFPGAIVQKMVNG</sequence>
<dbReference type="Pfam" id="PF08150">
    <property type="entry name" value="FerB"/>
    <property type="match status" value="1"/>
</dbReference>
<dbReference type="KEGG" id="shx:MS3_00004463"/>
<dbReference type="CDD" id="cd04037">
    <property type="entry name" value="C2E_Ferlin"/>
    <property type="match status" value="1"/>
</dbReference>
<reference evidence="11" key="4">
    <citation type="journal article" date="2022" name="PLoS Pathog.">
        <title>Chromosome-level genome of Schistosoma haematobium underpins genome-wide explorations of molecular variation.</title>
        <authorList>
            <person name="Stroehlein A.J."/>
            <person name="Korhonen P.K."/>
            <person name="Lee V.V."/>
            <person name="Ralph S.A."/>
            <person name="Mentink-Kane M."/>
            <person name="You H."/>
            <person name="McManus D.P."/>
            <person name="Tchuente L.T."/>
            <person name="Stothard J.R."/>
            <person name="Kaur P."/>
            <person name="Dudchenko O."/>
            <person name="Aiden E.L."/>
            <person name="Yang B."/>
            <person name="Yang H."/>
            <person name="Emery A.M."/>
            <person name="Webster B.L."/>
            <person name="Brindley P.J."/>
            <person name="Rollinson D."/>
            <person name="Chang B.C.H."/>
            <person name="Gasser R.B."/>
            <person name="Young N.D."/>
        </authorList>
    </citation>
    <scope>NUCLEOTIDE SEQUENCE</scope>
</reference>
<dbReference type="InterPro" id="IPR055072">
    <property type="entry name" value="Ferlin_DSRM"/>
</dbReference>
<evidence type="ECO:0000313" key="11">
    <source>
        <dbReference type="EMBL" id="KAH9592592.1"/>
    </source>
</evidence>
<feature type="domain" description="C2" evidence="10">
    <location>
        <begin position="892"/>
        <end position="1019"/>
    </location>
</feature>
<protein>
    <submittedName>
        <fullName evidence="11">Dysferlin, limb girdle muscular dystrophy 2B (Autosomal recessive)</fullName>
    </submittedName>
</protein>
<dbReference type="InterPro" id="IPR037725">
    <property type="entry name" value="C2F_Ferlin"/>
</dbReference>
<dbReference type="InterPro" id="IPR000008">
    <property type="entry name" value="C2_dom"/>
</dbReference>
<evidence type="ECO:0000256" key="8">
    <source>
        <dbReference type="SAM" id="Coils"/>
    </source>
</evidence>
<keyword evidence="12" id="KW-1185">Reference proteome</keyword>
<dbReference type="GeneID" id="24593791"/>
<proteinExistence type="predicted"/>
<keyword evidence="2 9" id="KW-0812">Transmembrane</keyword>
<dbReference type="SMART" id="SM01201">
    <property type="entry name" value="FerB"/>
    <property type="match status" value="1"/>
</dbReference>
<feature type="coiled-coil region" evidence="8">
    <location>
        <begin position="1512"/>
        <end position="1541"/>
    </location>
</feature>
<evidence type="ECO:0000256" key="5">
    <source>
        <dbReference type="ARBA" id="ARBA00022837"/>
    </source>
</evidence>
<dbReference type="Gene3D" id="2.60.40.150">
    <property type="entry name" value="C2 domain"/>
    <property type="match status" value="6"/>
</dbReference>
<reference evidence="11" key="2">
    <citation type="journal article" date="2019" name="Gigascience">
        <title>High-quality Schistosoma haematobium genome achieved by single-molecule and long-range sequencing.</title>
        <authorList>
            <person name="Stroehlein A.J."/>
            <person name="Korhonen P.K."/>
            <person name="Chong T.M."/>
            <person name="Lim Y.L."/>
            <person name="Chan K.G."/>
            <person name="Webster B."/>
            <person name="Rollinson D."/>
            <person name="Brindley P.J."/>
            <person name="Gasser R.B."/>
            <person name="Young N.D."/>
        </authorList>
    </citation>
    <scope>NUCLEOTIDE SEQUENCE</scope>
</reference>